<sequence>MSFAGTPLGQGRRLDHQTFLGKAPSNGNKPIAQRIIPTSYAYGAPALGSRSPPKASSSRERIDTTTDHSDNDSALTRFAKAKQQTSSDLNPEKWSVRDTTVNAAGAIYQAALAGTEMSNPNNSWASGSRTTTNVPRSTSVEYESQSQSTNTRRLGAPPSRLGRSKPLSKNSSSRSIVPDSEGESQGQLNGREKSPFEQLTSLAQTAIQKTSYFVRERERDTEPNGSYDYSAEDREYQQYEKDNASAKRAGITHRKNRISTDNKAYKPTQEELEESSDDDVSDDGRRRRKKKSGPSGGPLTTLPKVGPEKRRKKAKKGAKGTGGAEEEEEEEESDKEVNASAAQRASVTRNSLPPPPRRSQSRQRSLDPNATHDSLDNSHSINLDAIPEDPEAQAVDDSFSYDEGSLSSMRTSRDGIGAKLGSLVFSLFRLFWSGVASLLYNAGRAAGAVINLPLRISQKLPLGLIAYFAVAAAVVFGAWTFRDPLVGIAPRWPSSPKYTSPGVPVENAAELNARLQAIESALSTLMLENEQTRIRTSAGEQGRIELVGRLGTLEGTVKQGSERVSRVESSLNQKTDRERQVLVDVQKEMESLKGMVGVLQSRPVPTAVEVGPGNDEEARAKLTALEERLGSVEGGVKEALDLGKSAVKTGENSGWWNKVTAGKKGLTIKSSDGQDVTSLITHLVDDAVSLYRKDGIARPDFALHSGGARVIPSLTSDTYEIRPPNLRAQLLGMVTGVGYAVGRPPVYVLNPDITNGYCWPFAGTEGQLGVALAAPTFIEDITIDHIAKEIAYDIRSAPRQMEVWGMVEGRDNIARVKEWDQERERLRSEARERGEEVPEEEYPQTLPKNPRYIRLASFVYNIYSPQNVQTFPVRPEIKELGIDFGIVALIVRSNWGMDDYTCLYRMRVHGQRMGEKPLPYPEEMAVPIP</sequence>
<gene>
    <name evidence="8" type="ORF">GYMLUDRAFT_41258</name>
</gene>
<evidence type="ECO:0000256" key="4">
    <source>
        <dbReference type="ARBA" id="ARBA00023136"/>
    </source>
</evidence>
<dbReference type="PANTHER" id="PTHR12911">
    <property type="entry name" value="SAD1/UNC-84-LIKE PROTEIN-RELATED"/>
    <property type="match status" value="1"/>
</dbReference>
<feature type="domain" description="SUN" evidence="7">
    <location>
        <begin position="707"/>
        <end position="913"/>
    </location>
</feature>
<dbReference type="InterPro" id="IPR012919">
    <property type="entry name" value="SUN_dom"/>
</dbReference>
<organism evidence="8 9">
    <name type="scientific">Collybiopsis luxurians FD-317 M1</name>
    <dbReference type="NCBI Taxonomy" id="944289"/>
    <lineage>
        <taxon>Eukaryota</taxon>
        <taxon>Fungi</taxon>
        <taxon>Dikarya</taxon>
        <taxon>Basidiomycota</taxon>
        <taxon>Agaricomycotina</taxon>
        <taxon>Agaricomycetes</taxon>
        <taxon>Agaricomycetidae</taxon>
        <taxon>Agaricales</taxon>
        <taxon>Marasmiineae</taxon>
        <taxon>Omphalotaceae</taxon>
        <taxon>Collybiopsis</taxon>
        <taxon>Collybiopsis luxurians</taxon>
    </lineage>
</organism>
<evidence type="ECO:0000313" key="8">
    <source>
        <dbReference type="EMBL" id="KIK62963.1"/>
    </source>
</evidence>
<dbReference type="HOGENOM" id="CLU_005985_0_0_1"/>
<accession>A0A0D0D1G5</accession>
<dbReference type="InterPro" id="IPR045119">
    <property type="entry name" value="SUN1-5"/>
</dbReference>
<feature type="compositionally biased region" description="Basic residues" evidence="5">
    <location>
        <begin position="309"/>
        <end position="318"/>
    </location>
</feature>
<feature type="compositionally biased region" description="Low complexity" evidence="5">
    <location>
        <begin position="164"/>
        <end position="175"/>
    </location>
</feature>
<evidence type="ECO:0000256" key="3">
    <source>
        <dbReference type="ARBA" id="ARBA00022989"/>
    </source>
</evidence>
<dbReference type="GO" id="GO:0043495">
    <property type="term" value="F:protein-membrane adaptor activity"/>
    <property type="evidence" value="ECO:0007669"/>
    <property type="project" value="TreeGrafter"/>
</dbReference>
<feature type="compositionally biased region" description="Polar residues" evidence="5">
    <location>
        <begin position="340"/>
        <end position="350"/>
    </location>
</feature>
<evidence type="ECO:0000259" key="7">
    <source>
        <dbReference type="PROSITE" id="PS51469"/>
    </source>
</evidence>
<keyword evidence="9" id="KW-1185">Reference proteome</keyword>
<name>A0A0D0D1G5_9AGAR</name>
<dbReference type="PANTHER" id="PTHR12911:SF8">
    <property type="entry name" value="KLAROID PROTEIN-RELATED"/>
    <property type="match status" value="1"/>
</dbReference>
<dbReference type="AlphaFoldDB" id="A0A0D0D1G5"/>
<keyword evidence="4 6" id="KW-0472">Membrane</keyword>
<feature type="compositionally biased region" description="Polar residues" evidence="5">
    <location>
        <begin position="197"/>
        <end position="211"/>
    </location>
</feature>
<evidence type="ECO:0000256" key="1">
    <source>
        <dbReference type="ARBA" id="ARBA00004370"/>
    </source>
</evidence>
<dbReference type="Gene3D" id="2.60.120.260">
    <property type="entry name" value="Galactose-binding domain-like"/>
    <property type="match status" value="1"/>
</dbReference>
<dbReference type="Proteomes" id="UP000053593">
    <property type="component" value="Unassembled WGS sequence"/>
</dbReference>
<protein>
    <submittedName>
        <fullName evidence="8">Unplaced genomic scaffold GYMLUscaffold_17, whole genome shotgun sequence</fullName>
    </submittedName>
</protein>
<evidence type="ECO:0000256" key="2">
    <source>
        <dbReference type="ARBA" id="ARBA00022692"/>
    </source>
</evidence>
<evidence type="ECO:0000256" key="5">
    <source>
        <dbReference type="SAM" id="MobiDB-lite"/>
    </source>
</evidence>
<reference evidence="8 9" key="1">
    <citation type="submission" date="2014-04" db="EMBL/GenBank/DDBJ databases">
        <title>Evolutionary Origins and Diversification of the Mycorrhizal Mutualists.</title>
        <authorList>
            <consortium name="DOE Joint Genome Institute"/>
            <consortium name="Mycorrhizal Genomics Consortium"/>
            <person name="Kohler A."/>
            <person name="Kuo A."/>
            <person name="Nagy L.G."/>
            <person name="Floudas D."/>
            <person name="Copeland A."/>
            <person name="Barry K.W."/>
            <person name="Cichocki N."/>
            <person name="Veneault-Fourrey C."/>
            <person name="LaButti K."/>
            <person name="Lindquist E.A."/>
            <person name="Lipzen A."/>
            <person name="Lundell T."/>
            <person name="Morin E."/>
            <person name="Murat C."/>
            <person name="Riley R."/>
            <person name="Ohm R."/>
            <person name="Sun H."/>
            <person name="Tunlid A."/>
            <person name="Henrissat B."/>
            <person name="Grigoriev I.V."/>
            <person name="Hibbett D.S."/>
            <person name="Martin F."/>
        </authorList>
    </citation>
    <scope>NUCLEOTIDE SEQUENCE [LARGE SCALE GENOMIC DNA]</scope>
    <source>
        <strain evidence="8 9">FD-317 M1</strain>
    </source>
</reference>
<keyword evidence="2 6" id="KW-0812">Transmembrane</keyword>
<dbReference type="EMBL" id="KN834765">
    <property type="protein sequence ID" value="KIK62963.1"/>
    <property type="molecule type" value="Genomic_DNA"/>
</dbReference>
<feature type="region of interest" description="Disordered" evidence="5">
    <location>
        <begin position="117"/>
        <end position="383"/>
    </location>
</feature>
<comment type="subcellular location">
    <subcellularLocation>
        <location evidence="1">Membrane</location>
    </subcellularLocation>
</comment>
<feature type="compositionally biased region" description="Acidic residues" evidence="5">
    <location>
        <begin position="270"/>
        <end position="281"/>
    </location>
</feature>
<keyword evidence="3 6" id="KW-1133">Transmembrane helix</keyword>
<feature type="compositionally biased region" description="Basic and acidic residues" evidence="5">
    <location>
        <begin position="57"/>
        <end position="71"/>
    </location>
</feature>
<evidence type="ECO:0000313" key="9">
    <source>
        <dbReference type="Proteomes" id="UP000053593"/>
    </source>
</evidence>
<feature type="compositionally biased region" description="Basic and acidic residues" evidence="5">
    <location>
        <begin position="231"/>
        <end position="245"/>
    </location>
</feature>
<evidence type="ECO:0000256" key="6">
    <source>
        <dbReference type="SAM" id="Phobius"/>
    </source>
</evidence>
<dbReference type="Pfam" id="PF07738">
    <property type="entry name" value="Sad1_UNC"/>
    <property type="match status" value="2"/>
</dbReference>
<feature type="transmembrane region" description="Helical" evidence="6">
    <location>
        <begin position="460"/>
        <end position="481"/>
    </location>
</feature>
<dbReference type="PROSITE" id="PS51469">
    <property type="entry name" value="SUN"/>
    <property type="match status" value="1"/>
</dbReference>
<feature type="compositionally biased region" description="Polar residues" evidence="5">
    <location>
        <begin position="117"/>
        <end position="152"/>
    </location>
</feature>
<proteinExistence type="predicted"/>
<feature type="compositionally biased region" description="Acidic residues" evidence="5">
    <location>
        <begin position="324"/>
        <end position="334"/>
    </location>
</feature>
<dbReference type="GO" id="GO:0034993">
    <property type="term" value="C:meiotic nuclear membrane microtubule tethering complex"/>
    <property type="evidence" value="ECO:0007669"/>
    <property type="project" value="TreeGrafter"/>
</dbReference>
<feature type="region of interest" description="Disordered" evidence="5">
    <location>
        <begin position="1"/>
        <end position="74"/>
    </location>
</feature>
<dbReference type="OrthoDB" id="342281at2759"/>